<sequence length="97" mass="11059">MVDKTDTALEWKEEKNTKKRKRSSGLVVQNLPSDLFFLRLRSISLLACNHLTLCLWPLQSTRSPERPRDTVCSMRARDMTITSPLGKILTFPGLPDS</sequence>
<dbReference type="Proteomes" id="UP001283361">
    <property type="component" value="Unassembled WGS sequence"/>
</dbReference>
<accession>A0AAE0ZWA5</accession>
<comment type="caution">
    <text evidence="1">The sequence shown here is derived from an EMBL/GenBank/DDBJ whole genome shotgun (WGS) entry which is preliminary data.</text>
</comment>
<dbReference type="AlphaFoldDB" id="A0AAE0ZWA5"/>
<evidence type="ECO:0000313" key="1">
    <source>
        <dbReference type="EMBL" id="KAK3775827.1"/>
    </source>
</evidence>
<protein>
    <submittedName>
        <fullName evidence="1">Uncharacterized protein</fullName>
    </submittedName>
</protein>
<name>A0AAE0ZWA5_9GAST</name>
<dbReference type="EMBL" id="JAWDGP010003268">
    <property type="protein sequence ID" value="KAK3775827.1"/>
    <property type="molecule type" value="Genomic_DNA"/>
</dbReference>
<organism evidence="1 2">
    <name type="scientific">Elysia crispata</name>
    <name type="common">lettuce slug</name>
    <dbReference type="NCBI Taxonomy" id="231223"/>
    <lineage>
        <taxon>Eukaryota</taxon>
        <taxon>Metazoa</taxon>
        <taxon>Spiralia</taxon>
        <taxon>Lophotrochozoa</taxon>
        <taxon>Mollusca</taxon>
        <taxon>Gastropoda</taxon>
        <taxon>Heterobranchia</taxon>
        <taxon>Euthyneura</taxon>
        <taxon>Panpulmonata</taxon>
        <taxon>Sacoglossa</taxon>
        <taxon>Placobranchoidea</taxon>
        <taxon>Plakobranchidae</taxon>
        <taxon>Elysia</taxon>
    </lineage>
</organism>
<evidence type="ECO:0000313" key="2">
    <source>
        <dbReference type="Proteomes" id="UP001283361"/>
    </source>
</evidence>
<reference evidence="1" key="1">
    <citation type="journal article" date="2023" name="G3 (Bethesda)">
        <title>A reference genome for the long-term kleptoplast-retaining sea slug Elysia crispata morphotype clarki.</title>
        <authorList>
            <person name="Eastman K.E."/>
            <person name="Pendleton A.L."/>
            <person name="Shaikh M.A."/>
            <person name="Suttiyut T."/>
            <person name="Ogas R."/>
            <person name="Tomko P."/>
            <person name="Gavelis G."/>
            <person name="Widhalm J.R."/>
            <person name="Wisecaver J.H."/>
        </authorList>
    </citation>
    <scope>NUCLEOTIDE SEQUENCE</scope>
    <source>
        <strain evidence="1">ECLA1</strain>
    </source>
</reference>
<keyword evidence="2" id="KW-1185">Reference proteome</keyword>
<gene>
    <name evidence="1" type="ORF">RRG08_041540</name>
</gene>
<proteinExistence type="predicted"/>